<dbReference type="PIRSF" id="PIRSF017811">
    <property type="entry name" value="CDK_inhib_pln"/>
    <property type="match status" value="1"/>
</dbReference>
<dbReference type="EMBL" id="JACGCM010001919">
    <property type="protein sequence ID" value="KAF6147334.1"/>
    <property type="molecule type" value="Genomic_DNA"/>
</dbReference>
<dbReference type="GO" id="GO:0051726">
    <property type="term" value="P:regulation of cell cycle"/>
    <property type="evidence" value="ECO:0007669"/>
    <property type="project" value="InterPro"/>
</dbReference>
<sequence>MAKYIRQCKGVSEVESIDETDATPVKKRKLSSGEFNCIELRTSSGAVTSPSKSYNSGHSDNFSDQSFKSHCSSNGSSELVYDRFKSVVADLEGKGFEFEKLKSSSRLFYKRERRETTPTSDLMDSTDKSNSCQKSKMPSNEEIDEFFAVAEKVEAKRFTEKFNYDVLKDVPLEGRYEWTASN</sequence>
<dbReference type="Pfam" id="PF02234">
    <property type="entry name" value="CDI"/>
    <property type="match status" value="1"/>
</dbReference>
<dbReference type="OrthoDB" id="6373236at2759"/>
<gene>
    <name evidence="5" type="ORF">GIB67_002353</name>
</gene>
<keyword evidence="2" id="KW-0649">Protein kinase inhibitor</keyword>
<evidence type="ECO:0000256" key="3">
    <source>
        <dbReference type="SAM" id="MobiDB-lite"/>
    </source>
</evidence>
<evidence type="ECO:0000256" key="2">
    <source>
        <dbReference type="ARBA" id="ARBA00023013"/>
    </source>
</evidence>
<dbReference type="AlphaFoldDB" id="A0A7J7LXP5"/>
<evidence type="ECO:0000313" key="6">
    <source>
        <dbReference type="Proteomes" id="UP000541444"/>
    </source>
</evidence>
<comment type="caution">
    <text evidence="5">The sequence shown here is derived from an EMBL/GenBank/DDBJ whole genome shotgun (WGS) entry which is preliminary data.</text>
</comment>
<dbReference type="GO" id="GO:0004861">
    <property type="term" value="F:cyclin-dependent protein serine/threonine kinase inhibitor activity"/>
    <property type="evidence" value="ECO:0007669"/>
    <property type="project" value="InterPro"/>
</dbReference>
<proteinExistence type="inferred from homology"/>
<dbReference type="Proteomes" id="UP000541444">
    <property type="component" value="Unassembled WGS sequence"/>
</dbReference>
<feature type="domain" description="Cyclin-dependent kinase inhibitor" evidence="4">
    <location>
        <begin position="137"/>
        <end position="179"/>
    </location>
</feature>
<dbReference type="InterPro" id="IPR003175">
    <property type="entry name" value="CDI_dom"/>
</dbReference>
<feature type="region of interest" description="Disordered" evidence="3">
    <location>
        <begin position="113"/>
        <end position="139"/>
    </location>
</feature>
<dbReference type="PANTHER" id="PTHR46776">
    <property type="entry name" value="CYCLIN-DEPENDENT KINASE INHIBITOR 4-RELATED"/>
    <property type="match status" value="1"/>
</dbReference>
<reference evidence="5 6" key="1">
    <citation type="journal article" date="2020" name="IScience">
        <title>Genome Sequencing of the Endangered Kingdonia uniflora (Circaeasteraceae, Ranunculales) Reveals Potential Mechanisms of Evolutionary Specialization.</title>
        <authorList>
            <person name="Sun Y."/>
            <person name="Deng T."/>
            <person name="Zhang A."/>
            <person name="Moore M.J."/>
            <person name="Landis J.B."/>
            <person name="Lin N."/>
            <person name="Zhang H."/>
            <person name="Zhang X."/>
            <person name="Huang J."/>
            <person name="Zhang X."/>
            <person name="Sun H."/>
            <person name="Wang H."/>
        </authorList>
    </citation>
    <scope>NUCLEOTIDE SEQUENCE [LARGE SCALE GENOMIC DNA]</scope>
    <source>
        <strain evidence="5">TB1705</strain>
        <tissue evidence="5">Leaf</tissue>
    </source>
</reference>
<dbReference type="InterPro" id="IPR044898">
    <property type="entry name" value="CDI_dom_sf"/>
</dbReference>
<name>A0A7J7LXP5_9MAGN</name>
<evidence type="ECO:0000256" key="1">
    <source>
        <dbReference type="ARBA" id="ARBA00010274"/>
    </source>
</evidence>
<comment type="similarity">
    <text evidence="1">Belongs to the CDI family. ICK/KRP subfamily.</text>
</comment>
<evidence type="ECO:0000313" key="5">
    <source>
        <dbReference type="EMBL" id="KAF6147334.1"/>
    </source>
</evidence>
<dbReference type="GO" id="GO:0005634">
    <property type="term" value="C:nucleus"/>
    <property type="evidence" value="ECO:0007669"/>
    <property type="project" value="InterPro"/>
</dbReference>
<feature type="compositionally biased region" description="Polar residues" evidence="3">
    <location>
        <begin position="117"/>
        <end position="138"/>
    </location>
</feature>
<dbReference type="Gene3D" id="4.10.365.10">
    <property type="entry name" value="p27"/>
    <property type="match status" value="1"/>
</dbReference>
<organism evidence="5 6">
    <name type="scientific">Kingdonia uniflora</name>
    <dbReference type="NCBI Taxonomy" id="39325"/>
    <lineage>
        <taxon>Eukaryota</taxon>
        <taxon>Viridiplantae</taxon>
        <taxon>Streptophyta</taxon>
        <taxon>Embryophyta</taxon>
        <taxon>Tracheophyta</taxon>
        <taxon>Spermatophyta</taxon>
        <taxon>Magnoliopsida</taxon>
        <taxon>Ranunculales</taxon>
        <taxon>Circaeasteraceae</taxon>
        <taxon>Kingdonia</taxon>
    </lineage>
</organism>
<feature type="region of interest" description="Disordered" evidence="3">
    <location>
        <begin position="45"/>
        <end position="67"/>
    </location>
</feature>
<dbReference type="InterPro" id="IPR044275">
    <property type="entry name" value="KRP"/>
</dbReference>
<evidence type="ECO:0000259" key="4">
    <source>
        <dbReference type="Pfam" id="PF02234"/>
    </source>
</evidence>
<keyword evidence="6" id="KW-1185">Reference proteome</keyword>
<protein>
    <recommendedName>
        <fullName evidence="4">Cyclin-dependent kinase inhibitor domain-containing protein</fullName>
    </recommendedName>
</protein>
<accession>A0A7J7LXP5</accession>